<sequence length="373" mass="40280">MSESNSDDNDKGMLLAQHKPRLRLSVSVPIPTTTTITMGVCVGFIGIFGAKLYSKIKQKLLLPPPPPTTTISTSTPSPSPPPTTPPSTSIPSPSPSPPPTPPPPLKTIVLPPSNSPIECTAAICPSAAILFLHRDDGIRRTSFGFVASTDDQTTTVWGGSAIFYDPNRLSEGKFLSKGKVGVTLQGGGMQGKSFMGTLVHVNYTYDLAVIKLRGFDSSYPKIATLAPLDGLVSQFLGFVGIMETYLPACFTLSGAHENPCSCTTFRHFQWPISCPGICLNTQLEIVGLKTGVCDYDSKLVHVLPAEIIIDILAPASSSKYIDIRLLEKETRISREFLILHPECCEPKAANTKVEASSSWESLYPALVFRNYHK</sequence>
<reference evidence="3 4" key="1">
    <citation type="submission" date="2017-09" db="EMBL/GenBank/DDBJ databases">
        <title>WGS assembly of Aquilegia coerulea Goldsmith.</title>
        <authorList>
            <person name="Hodges S."/>
            <person name="Kramer E."/>
            <person name="Nordborg M."/>
            <person name="Tomkins J."/>
            <person name="Borevitz J."/>
            <person name="Derieg N."/>
            <person name="Yan J."/>
            <person name="Mihaltcheva S."/>
            <person name="Hayes R.D."/>
            <person name="Rokhsar D."/>
        </authorList>
    </citation>
    <scope>NUCLEOTIDE SEQUENCE [LARGE SCALE GENOMIC DNA]</scope>
    <source>
        <strain evidence="4">cv. Goldsmith</strain>
    </source>
</reference>
<dbReference type="Proteomes" id="UP000230069">
    <property type="component" value="Unassembled WGS sequence"/>
</dbReference>
<feature type="region of interest" description="Disordered" evidence="1">
    <location>
        <begin position="64"/>
        <end position="109"/>
    </location>
</feature>
<feature type="compositionally biased region" description="Pro residues" evidence="1">
    <location>
        <begin position="92"/>
        <end position="105"/>
    </location>
</feature>
<dbReference type="InParanoid" id="A0A2G5CBU1"/>
<proteinExistence type="predicted"/>
<keyword evidence="2" id="KW-1133">Transmembrane helix</keyword>
<dbReference type="AlphaFoldDB" id="A0A2G5CBU1"/>
<evidence type="ECO:0000256" key="2">
    <source>
        <dbReference type="SAM" id="Phobius"/>
    </source>
</evidence>
<keyword evidence="2" id="KW-0812">Transmembrane</keyword>
<protein>
    <submittedName>
        <fullName evidence="3">Uncharacterized protein</fullName>
    </submittedName>
</protein>
<name>A0A2G5CBU1_AQUCA</name>
<dbReference type="EMBL" id="KZ305084">
    <property type="protein sequence ID" value="PIA28758.1"/>
    <property type="molecule type" value="Genomic_DNA"/>
</dbReference>
<evidence type="ECO:0000313" key="3">
    <source>
        <dbReference type="EMBL" id="PIA28758.1"/>
    </source>
</evidence>
<accession>A0A2G5CBU1</accession>
<evidence type="ECO:0000256" key="1">
    <source>
        <dbReference type="SAM" id="MobiDB-lite"/>
    </source>
</evidence>
<feature type="transmembrane region" description="Helical" evidence="2">
    <location>
        <begin position="30"/>
        <end position="50"/>
    </location>
</feature>
<organism evidence="3 4">
    <name type="scientific">Aquilegia coerulea</name>
    <name type="common">Rocky mountain columbine</name>
    <dbReference type="NCBI Taxonomy" id="218851"/>
    <lineage>
        <taxon>Eukaryota</taxon>
        <taxon>Viridiplantae</taxon>
        <taxon>Streptophyta</taxon>
        <taxon>Embryophyta</taxon>
        <taxon>Tracheophyta</taxon>
        <taxon>Spermatophyta</taxon>
        <taxon>Magnoliopsida</taxon>
        <taxon>Ranunculales</taxon>
        <taxon>Ranunculaceae</taxon>
        <taxon>Thalictroideae</taxon>
        <taxon>Aquilegia</taxon>
    </lineage>
</organism>
<evidence type="ECO:0000313" key="4">
    <source>
        <dbReference type="Proteomes" id="UP000230069"/>
    </source>
</evidence>
<gene>
    <name evidence="3" type="ORF">AQUCO_06700045v1</name>
</gene>
<keyword evidence="4" id="KW-1185">Reference proteome</keyword>
<keyword evidence="2" id="KW-0472">Membrane</keyword>